<organism evidence="2 3">
    <name type="scientific">Alteromonas confluentis</name>
    <dbReference type="NCBI Taxonomy" id="1656094"/>
    <lineage>
        <taxon>Bacteria</taxon>
        <taxon>Pseudomonadati</taxon>
        <taxon>Pseudomonadota</taxon>
        <taxon>Gammaproteobacteria</taxon>
        <taxon>Alteromonadales</taxon>
        <taxon>Alteromonadaceae</taxon>
        <taxon>Alteromonas/Salinimonas group</taxon>
        <taxon>Alteromonas</taxon>
    </lineage>
</organism>
<evidence type="ECO:0000313" key="2">
    <source>
        <dbReference type="EMBL" id="OFC69847.1"/>
    </source>
</evidence>
<comment type="similarity">
    <text evidence="1">Belongs to the bacterial reverse transcriptase family.</text>
</comment>
<dbReference type="Proteomes" id="UP000175691">
    <property type="component" value="Unassembled WGS sequence"/>
</dbReference>
<evidence type="ECO:0008006" key="4">
    <source>
        <dbReference type="Google" id="ProtNLM"/>
    </source>
</evidence>
<proteinExistence type="inferred from homology"/>
<dbReference type="SUPFAM" id="SSF56672">
    <property type="entry name" value="DNA/RNA polymerases"/>
    <property type="match status" value="1"/>
</dbReference>
<comment type="caution">
    <text evidence="2">The sequence shown here is derived from an EMBL/GenBank/DDBJ whole genome shotgun (WGS) entry which is preliminary data.</text>
</comment>
<accession>A0A1E7Z8P1</accession>
<name>A0A1E7Z8P1_9ALTE</name>
<dbReference type="AlphaFoldDB" id="A0A1E7Z8P1"/>
<dbReference type="InterPro" id="IPR043502">
    <property type="entry name" value="DNA/RNA_pol_sf"/>
</dbReference>
<dbReference type="EMBL" id="MDHN01000036">
    <property type="protein sequence ID" value="OFC69847.1"/>
    <property type="molecule type" value="Genomic_DNA"/>
</dbReference>
<dbReference type="PANTHER" id="PTHR34047">
    <property type="entry name" value="NUCLEAR INTRON MATURASE 1, MITOCHONDRIAL-RELATED"/>
    <property type="match status" value="1"/>
</dbReference>
<keyword evidence="3" id="KW-1185">Reference proteome</keyword>
<reference evidence="2 3" key="1">
    <citation type="submission" date="2016-08" db="EMBL/GenBank/DDBJ databases">
        <authorList>
            <person name="Seilhamer J.J."/>
        </authorList>
    </citation>
    <scope>NUCLEOTIDE SEQUENCE [LARGE SCALE GENOMIC DNA]</scope>
    <source>
        <strain evidence="2 3">KCTC 42603</strain>
    </source>
</reference>
<evidence type="ECO:0000256" key="1">
    <source>
        <dbReference type="ARBA" id="ARBA00034120"/>
    </source>
</evidence>
<dbReference type="PANTHER" id="PTHR34047:SF8">
    <property type="entry name" value="PROTEIN YKFC"/>
    <property type="match status" value="1"/>
</dbReference>
<evidence type="ECO:0000313" key="3">
    <source>
        <dbReference type="Proteomes" id="UP000175691"/>
    </source>
</evidence>
<dbReference type="InterPro" id="IPR051083">
    <property type="entry name" value="GrpII_Intron_Splice-Mob/Def"/>
</dbReference>
<sequence>MRVYYSLYGQLLDKARLYKGFKKVFKAKGAAGTDGQSLSEFASNLDNNLEQLRLELDTKRYTPQPVRRVEIPKDGGGVRLLGIPSVRDRVVQQSLLLWTDLKAQICGLSKQ</sequence>
<protein>
    <recommendedName>
        <fullName evidence="4">Group II intron reverse transcriptase/maturase</fullName>
    </recommendedName>
</protein>
<gene>
    <name evidence="2" type="ORF">BFC18_16150</name>
</gene>